<dbReference type="GO" id="GO:0030154">
    <property type="term" value="P:cell differentiation"/>
    <property type="evidence" value="ECO:0007669"/>
    <property type="project" value="UniProtKB-KW"/>
</dbReference>
<keyword evidence="10" id="KW-0333">Golgi apparatus</keyword>
<organism evidence="19">
    <name type="scientific">Enterobius vermicularis</name>
    <name type="common">Human pinworm</name>
    <dbReference type="NCBI Taxonomy" id="51028"/>
    <lineage>
        <taxon>Eukaryota</taxon>
        <taxon>Metazoa</taxon>
        <taxon>Ecdysozoa</taxon>
        <taxon>Nematoda</taxon>
        <taxon>Chromadorea</taxon>
        <taxon>Rhabditida</taxon>
        <taxon>Spirurina</taxon>
        <taxon>Oxyuridomorpha</taxon>
        <taxon>Oxyuroidea</taxon>
        <taxon>Oxyuridae</taxon>
        <taxon>Enterobius</taxon>
    </lineage>
</organism>
<sequence length="262" mass="29834">MSSATTRQRPSSFESQDKDTASTTNVNYMDFQGRLPQMVWEAGSKQVQDTFISYGRLDLFRPYFNVLPKQVRSRLIQSFIPRKPSKISVATDLYGPLMIILTLVALLLFSMKSSGYVVQDGTLMGTALVTCFGAWFLISLLISTMTYILSTDVTSLYIFTTFGYSLFGHCIVIFLTTVFHPLHSHLFFYLLVFIFCFPSAARVSLFLCSKTRDNSHKIALAATVFVLHIGYICYLHFGFHTVLEGDHFFLFFLDVILNDFRV</sequence>
<evidence type="ECO:0000313" key="17">
    <source>
        <dbReference type="EMBL" id="VDD87262.1"/>
    </source>
</evidence>
<feature type="transmembrane region" description="Helical" evidence="16">
    <location>
        <begin position="123"/>
        <end position="149"/>
    </location>
</feature>
<feature type="compositionally biased region" description="Polar residues" evidence="15">
    <location>
        <begin position="1"/>
        <end position="14"/>
    </location>
</feature>
<reference evidence="19" key="1">
    <citation type="submission" date="2017-02" db="UniProtKB">
        <authorList>
            <consortium name="WormBaseParasite"/>
        </authorList>
    </citation>
    <scope>IDENTIFICATION</scope>
</reference>
<keyword evidence="9 16" id="KW-1133">Transmembrane helix</keyword>
<evidence type="ECO:0000256" key="5">
    <source>
        <dbReference type="ARBA" id="ARBA00022475"/>
    </source>
</evidence>
<evidence type="ECO:0000256" key="16">
    <source>
        <dbReference type="SAM" id="Phobius"/>
    </source>
</evidence>
<evidence type="ECO:0000256" key="4">
    <source>
        <dbReference type="ARBA" id="ARBA00015622"/>
    </source>
</evidence>
<keyword evidence="6" id="KW-0963">Cytoplasm</keyword>
<evidence type="ECO:0000256" key="9">
    <source>
        <dbReference type="ARBA" id="ARBA00022989"/>
    </source>
</evidence>
<dbReference type="STRING" id="51028.A0A0N4UYN3"/>
<evidence type="ECO:0000256" key="7">
    <source>
        <dbReference type="ARBA" id="ARBA00022692"/>
    </source>
</evidence>
<feature type="transmembrane region" description="Helical" evidence="16">
    <location>
        <begin position="219"/>
        <end position="239"/>
    </location>
</feature>
<dbReference type="PANTHER" id="PTHR15627:SF14">
    <property type="entry name" value="PROTEIN YIPF3"/>
    <property type="match status" value="1"/>
</dbReference>
<dbReference type="Proteomes" id="UP000274131">
    <property type="component" value="Unassembled WGS sequence"/>
</dbReference>
<reference evidence="17 18" key="2">
    <citation type="submission" date="2018-10" db="EMBL/GenBank/DDBJ databases">
        <authorList>
            <consortium name="Pathogen Informatics"/>
        </authorList>
    </citation>
    <scope>NUCLEOTIDE SEQUENCE [LARGE SCALE GENOMIC DNA]</scope>
</reference>
<evidence type="ECO:0000256" key="13">
    <source>
        <dbReference type="ARBA" id="ARBA00024809"/>
    </source>
</evidence>
<feature type="transmembrane region" description="Helical" evidence="16">
    <location>
        <begin position="93"/>
        <end position="111"/>
    </location>
</feature>
<evidence type="ECO:0000256" key="11">
    <source>
        <dbReference type="ARBA" id="ARBA00023136"/>
    </source>
</evidence>
<protein>
    <recommendedName>
        <fullName evidence="4">Protein YIPF3</fullName>
    </recommendedName>
    <alternativeName>
        <fullName evidence="14">YIP1 family member 3</fullName>
    </alternativeName>
</protein>
<dbReference type="PANTHER" id="PTHR15627">
    <property type="entry name" value="NATURAL KILLER CELL-SPECIFIC ANTIGEN KLIP1"/>
    <property type="match status" value="1"/>
</dbReference>
<evidence type="ECO:0000256" key="8">
    <source>
        <dbReference type="ARBA" id="ARBA00022782"/>
    </source>
</evidence>
<evidence type="ECO:0000256" key="2">
    <source>
        <dbReference type="ARBA" id="ARBA00004496"/>
    </source>
</evidence>
<accession>A0A0N4UYN3</accession>
<dbReference type="WBParaSite" id="EVEC_0000269701-mRNA-1">
    <property type="protein sequence ID" value="EVEC_0000269701-mRNA-1"/>
    <property type="gene ID" value="EVEC_0000269701"/>
</dbReference>
<evidence type="ECO:0000256" key="3">
    <source>
        <dbReference type="ARBA" id="ARBA00004651"/>
    </source>
</evidence>
<keyword evidence="12" id="KW-0325">Glycoprotein</keyword>
<evidence type="ECO:0000256" key="10">
    <source>
        <dbReference type="ARBA" id="ARBA00023034"/>
    </source>
</evidence>
<name>A0A0N4UYN3_ENTVE</name>
<evidence type="ECO:0000313" key="19">
    <source>
        <dbReference type="WBParaSite" id="EVEC_0000269701-mRNA-1"/>
    </source>
</evidence>
<keyword evidence="11 16" id="KW-0472">Membrane</keyword>
<evidence type="ECO:0000256" key="15">
    <source>
        <dbReference type="SAM" id="MobiDB-lite"/>
    </source>
</evidence>
<comment type="subcellular location">
    <subcellularLocation>
        <location evidence="3">Cell membrane</location>
        <topology evidence="3">Multi-pass membrane protein</topology>
    </subcellularLocation>
    <subcellularLocation>
        <location evidence="2">Cytoplasm</location>
    </subcellularLocation>
    <subcellularLocation>
        <location evidence="1">Golgi apparatus</location>
        <location evidence="1">cis-Golgi network membrane</location>
        <topology evidence="1">Multi-pass membrane protein</topology>
    </subcellularLocation>
</comment>
<evidence type="ECO:0000256" key="1">
    <source>
        <dbReference type="ARBA" id="ARBA00004257"/>
    </source>
</evidence>
<evidence type="ECO:0000256" key="14">
    <source>
        <dbReference type="ARBA" id="ARBA00032951"/>
    </source>
</evidence>
<dbReference type="GO" id="GO:0005886">
    <property type="term" value="C:plasma membrane"/>
    <property type="evidence" value="ECO:0007669"/>
    <property type="project" value="UniProtKB-SubCell"/>
</dbReference>
<dbReference type="AlphaFoldDB" id="A0A0N4UYN3"/>
<dbReference type="GO" id="GO:0005794">
    <property type="term" value="C:Golgi apparatus"/>
    <property type="evidence" value="ECO:0007669"/>
    <property type="project" value="UniProtKB-SubCell"/>
</dbReference>
<gene>
    <name evidence="17" type="ORF">EVEC_LOCUS2405</name>
</gene>
<keyword evidence="7 16" id="KW-0812">Transmembrane</keyword>
<feature type="transmembrane region" description="Helical" evidence="16">
    <location>
        <begin position="156"/>
        <end position="180"/>
    </location>
</feature>
<dbReference type="EMBL" id="UXUI01007374">
    <property type="protein sequence ID" value="VDD87262.1"/>
    <property type="molecule type" value="Genomic_DNA"/>
</dbReference>
<evidence type="ECO:0000256" key="12">
    <source>
        <dbReference type="ARBA" id="ARBA00023180"/>
    </source>
</evidence>
<comment type="function">
    <text evidence="13">Involved in the maintenance of the Golgi structure. May play a role in hematopoiesis.</text>
</comment>
<proteinExistence type="predicted"/>
<dbReference type="OrthoDB" id="10256463at2759"/>
<keyword evidence="18" id="KW-1185">Reference proteome</keyword>
<dbReference type="InterPro" id="IPR051521">
    <property type="entry name" value="tRNA_Mod/Golgi_Maint"/>
</dbReference>
<evidence type="ECO:0000256" key="6">
    <source>
        <dbReference type="ARBA" id="ARBA00022490"/>
    </source>
</evidence>
<evidence type="ECO:0000313" key="18">
    <source>
        <dbReference type="Proteomes" id="UP000274131"/>
    </source>
</evidence>
<feature type="region of interest" description="Disordered" evidence="15">
    <location>
        <begin position="1"/>
        <end position="20"/>
    </location>
</feature>
<keyword evidence="8" id="KW-0221">Differentiation</keyword>
<keyword evidence="5" id="KW-1003">Cell membrane</keyword>
<feature type="transmembrane region" description="Helical" evidence="16">
    <location>
        <begin position="186"/>
        <end position="207"/>
    </location>
</feature>